<sequence>MTTTLTPYQVLALPMPENDADATTIGDYLIKLLATLWDEKEGFDGKKPFGNSDWDGDLVVALIQAGAIEGELDEDRCIEFCDDDAAEELIAAAIQALGTGRDPL</sequence>
<dbReference type="OrthoDB" id="3542638at2"/>
<dbReference type="eggNOG" id="ENOG502ZDP0">
    <property type="taxonomic scope" value="Bacteria"/>
</dbReference>
<dbReference type="Proteomes" id="UP000000851">
    <property type="component" value="Chromosome"/>
</dbReference>
<protein>
    <submittedName>
        <fullName evidence="1">Uncharacterized protein</fullName>
    </submittedName>
</protein>
<dbReference type="STRING" id="479433.Caci_2934"/>
<accession>C7Q2V1</accession>
<dbReference type="EMBL" id="CP001700">
    <property type="protein sequence ID" value="ACU71843.1"/>
    <property type="molecule type" value="Genomic_DNA"/>
</dbReference>
<organism evidence="1 2">
    <name type="scientific">Catenulispora acidiphila (strain DSM 44928 / JCM 14897 / NBRC 102108 / NRRL B-24433 / ID139908)</name>
    <dbReference type="NCBI Taxonomy" id="479433"/>
    <lineage>
        <taxon>Bacteria</taxon>
        <taxon>Bacillati</taxon>
        <taxon>Actinomycetota</taxon>
        <taxon>Actinomycetes</taxon>
        <taxon>Catenulisporales</taxon>
        <taxon>Catenulisporaceae</taxon>
        <taxon>Catenulispora</taxon>
    </lineage>
</organism>
<dbReference type="RefSeq" id="WP_012787136.1">
    <property type="nucleotide sequence ID" value="NC_013131.1"/>
</dbReference>
<dbReference type="KEGG" id="cai:Caci_2934"/>
<dbReference type="AlphaFoldDB" id="C7Q2V1"/>
<name>C7Q2V1_CATAD</name>
<evidence type="ECO:0000313" key="1">
    <source>
        <dbReference type="EMBL" id="ACU71843.1"/>
    </source>
</evidence>
<gene>
    <name evidence="1" type="ordered locus">Caci_2934</name>
</gene>
<keyword evidence="2" id="KW-1185">Reference proteome</keyword>
<reference evidence="1 2" key="1">
    <citation type="journal article" date="2009" name="Stand. Genomic Sci.">
        <title>Complete genome sequence of Catenulispora acidiphila type strain (ID 139908).</title>
        <authorList>
            <person name="Copeland A."/>
            <person name="Lapidus A."/>
            <person name="Glavina Del Rio T."/>
            <person name="Nolan M."/>
            <person name="Lucas S."/>
            <person name="Chen F."/>
            <person name="Tice H."/>
            <person name="Cheng J.F."/>
            <person name="Bruce D."/>
            <person name="Goodwin L."/>
            <person name="Pitluck S."/>
            <person name="Mikhailova N."/>
            <person name="Pati A."/>
            <person name="Ivanova N."/>
            <person name="Mavromatis K."/>
            <person name="Chen A."/>
            <person name="Palaniappan K."/>
            <person name="Chain P."/>
            <person name="Land M."/>
            <person name="Hauser L."/>
            <person name="Chang Y.J."/>
            <person name="Jeffries C.D."/>
            <person name="Chertkov O."/>
            <person name="Brettin T."/>
            <person name="Detter J.C."/>
            <person name="Han C."/>
            <person name="Ali Z."/>
            <person name="Tindall B.J."/>
            <person name="Goker M."/>
            <person name="Bristow J."/>
            <person name="Eisen J.A."/>
            <person name="Markowitz V."/>
            <person name="Hugenholtz P."/>
            <person name="Kyrpides N.C."/>
            <person name="Klenk H.P."/>
        </authorList>
    </citation>
    <scope>NUCLEOTIDE SEQUENCE [LARGE SCALE GENOMIC DNA]</scope>
    <source>
        <strain evidence="2">DSM 44928 / JCM 14897 / NBRC 102108 / NRRL B-24433 / ID139908</strain>
    </source>
</reference>
<dbReference type="HOGENOM" id="CLU_2245070_0_0_11"/>
<proteinExistence type="predicted"/>
<dbReference type="InParanoid" id="C7Q2V1"/>
<evidence type="ECO:0000313" key="2">
    <source>
        <dbReference type="Proteomes" id="UP000000851"/>
    </source>
</evidence>